<dbReference type="InterPro" id="IPR029064">
    <property type="entry name" value="Ribosomal_eL30-like_sf"/>
</dbReference>
<evidence type="ECO:0000259" key="1">
    <source>
        <dbReference type="Pfam" id="PF04296"/>
    </source>
</evidence>
<accession>A0A371B996</accession>
<dbReference type="InterPro" id="IPR035931">
    <property type="entry name" value="YlxR-like_sf"/>
</dbReference>
<dbReference type="RefSeq" id="WP_115515977.1">
    <property type="nucleotide sequence ID" value="NZ_QRGO01000001.1"/>
</dbReference>
<name>A0A371B996_9BRAD</name>
<evidence type="ECO:0000313" key="3">
    <source>
        <dbReference type="Proteomes" id="UP000263993"/>
    </source>
</evidence>
<organism evidence="2 3">
    <name type="scientific">Undibacter mobilis</name>
    <dbReference type="NCBI Taxonomy" id="2292256"/>
    <lineage>
        <taxon>Bacteria</taxon>
        <taxon>Pseudomonadati</taxon>
        <taxon>Pseudomonadota</taxon>
        <taxon>Alphaproteobacteria</taxon>
        <taxon>Hyphomicrobiales</taxon>
        <taxon>Nitrobacteraceae</taxon>
        <taxon>Undibacter</taxon>
    </lineage>
</organism>
<protein>
    <submittedName>
        <fullName evidence="2">RNA-binding protein</fullName>
    </submittedName>
</protein>
<dbReference type="Gene3D" id="3.30.1230.10">
    <property type="entry name" value="YlxR-like"/>
    <property type="match status" value="1"/>
</dbReference>
<dbReference type="SUPFAM" id="SSF64376">
    <property type="entry name" value="YlxR-like"/>
    <property type="match status" value="1"/>
</dbReference>
<sequence>MLAIAQTETDDLDRGATSVAAGGERFCALTREVKPVAELMRFVVGPAGEAVPDLKRKLPGRGLWITATREAIEDAVKRNVFARSFKREMKVSRELAAEVERLLAKSALDALSIAGKAGNVVAGFAKVQSVMTEGHVLGLIHAAEAAPDGKRKLNSALQRNNQSQNREIPLIETFPGADLDLALNRPNVVHAAVLAGPASETFLARVARLMRYRSGNSPDSISAAAP</sequence>
<dbReference type="SUPFAM" id="SSF55315">
    <property type="entry name" value="L30e-like"/>
    <property type="match status" value="1"/>
</dbReference>
<dbReference type="PANTHER" id="PTHR34215">
    <property type="entry name" value="BLL0784 PROTEIN"/>
    <property type="match status" value="1"/>
</dbReference>
<dbReference type="CDD" id="cd00279">
    <property type="entry name" value="YlxR"/>
    <property type="match status" value="1"/>
</dbReference>
<dbReference type="InterPro" id="IPR037465">
    <property type="entry name" value="YlxR"/>
</dbReference>
<feature type="domain" description="YlxR" evidence="1">
    <location>
        <begin position="25"/>
        <end position="100"/>
    </location>
</feature>
<keyword evidence="3" id="KW-1185">Reference proteome</keyword>
<dbReference type="AlphaFoldDB" id="A0A371B996"/>
<proteinExistence type="predicted"/>
<dbReference type="EMBL" id="QRGO01000001">
    <property type="protein sequence ID" value="RDV03951.1"/>
    <property type="molecule type" value="Genomic_DNA"/>
</dbReference>
<gene>
    <name evidence="2" type="ORF">DXH78_04735</name>
</gene>
<comment type="caution">
    <text evidence="2">The sequence shown here is derived from an EMBL/GenBank/DDBJ whole genome shotgun (WGS) entry which is preliminary data.</text>
</comment>
<dbReference type="NCBIfam" id="NF006622">
    <property type="entry name" value="PRK09190.1"/>
    <property type="match status" value="1"/>
</dbReference>
<dbReference type="InterPro" id="IPR007393">
    <property type="entry name" value="YlxR_dom"/>
</dbReference>
<dbReference type="Gene3D" id="3.30.1330.30">
    <property type="match status" value="1"/>
</dbReference>
<reference evidence="3" key="1">
    <citation type="submission" date="2018-08" db="EMBL/GenBank/DDBJ databases">
        <authorList>
            <person name="Kim S.-J."/>
            <person name="Jung G.-Y."/>
        </authorList>
    </citation>
    <scope>NUCLEOTIDE SEQUENCE [LARGE SCALE GENOMIC DNA]</scope>
    <source>
        <strain evidence="3">GY_H</strain>
    </source>
</reference>
<dbReference type="Proteomes" id="UP000263993">
    <property type="component" value="Unassembled WGS sequence"/>
</dbReference>
<dbReference type="PANTHER" id="PTHR34215:SF1">
    <property type="entry name" value="YLXR DOMAIN-CONTAINING PROTEIN"/>
    <property type="match status" value="1"/>
</dbReference>
<dbReference type="Pfam" id="PF04296">
    <property type="entry name" value="YlxR"/>
    <property type="match status" value="1"/>
</dbReference>
<dbReference type="OrthoDB" id="9799836at2"/>
<evidence type="ECO:0000313" key="2">
    <source>
        <dbReference type="EMBL" id="RDV03951.1"/>
    </source>
</evidence>